<feature type="domain" description="Histone deacetylase" evidence="2">
    <location>
        <begin position="285"/>
        <end position="593"/>
    </location>
</feature>
<feature type="region of interest" description="Disordered" evidence="1">
    <location>
        <begin position="1"/>
        <end position="21"/>
    </location>
</feature>
<feature type="compositionally biased region" description="Pro residues" evidence="1">
    <location>
        <begin position="740"/>
        <end position="764"/>
    </location>
</feature>
<reference evidence="3 4" key="1">
    <citation type="journal article" date="2018" name="Elife">
        <title>Functional genomics of lipid metabolism in the oleaginous yeast Rhodosporidium toruloides.</title>
        <authorList>
            <person name="Coradetti S.T."/>
            <person name="Pinel D."/>
            <person name="Geiselman G."/>
            <person name="Ito M."/>
            <person name="Mondo S."/>
            <person name="Reilly M.C."/>
            <person name="Cheng Y.F."/>
            <person name="Bauer S."/>
            <person name="Grigoriev I."/>
            <person name="Gladden J.M."/>
            <person name="Simmons B.A."/>
            <person name="Brem R."/>
            <person name="Arkin A.P."/>
            <person name="Skerker J.M."/>
        </authorList>
    </citation>
    <scope>NUCLEOTIDE SEQUENCE [LARGE SCALE GENOMIC DNA]</scope>
    <source>
        <strain evidence="3 4">NBRC 0880</strain>
    </source>
</reference>
<feature type="region of interest" description="Disordered" evidence="1">
    <location>
        <begin position="400"/>
        <end position="431"/>
    </location>
</feature>
<evidence type="ECO:0000256" key="1">
    <source>
        <dbReference type="SAM" id="MobiDB-lite"/>
    </source>
</evidence>
<dbReference type="SUPFAM" id="SSF52768">
    <property type="entry name" value="Arginase/deacetylase"/>
    <property type="match status" value="1"/>
</dbReference>
<name>A0A2T0AG33_RHOTO</name>
<evidence type="ECO:0000313" key="4">
    <source>
        <dbReference type="Proteomes" id="UP000239560"/>
    </source>
</evidence>
<protein>
    <submittedName>
        <fullName evidence="3">Histone deacetylase domain-domain containing protein</fullName>
    </submittedName>
</protein>
<dbReference type="GO" id="GO:0004407">
    <property type="term" value="F:histone deacetylase activity"/>
    <property type="evidence" value="ECO:0007669"/>
    <property type="project" value="TreeGrafter"/>
</dbReference>
<dbReference type="Proteomes" id="UP000239560">
    <property type="component" value="Unassembled WGS sequence"/>
</dbReference>
<dbReference type="Gene3D" id="3.40.800.20">
    <property type="entry name" value="Histone deacetylase domain"/>
    <property type="match status" value="1"/>
</dbReference>
<feature type="compositionally biased region" description="Polar residues" evidence="1">
    <location>
        <begin position="715"/>
        <end position="731"/>
    </location>
</feature>
<dbReference type="AlphaFoldDB" id="A0A2T0AG33"/>
<feature type="region of interest" description="Disordered" evidence="1">
    <location>
        <begin position="215"/>
        <end position="279"/>
    </location>
</feature>
<dbReference type="PANTHER" id="PTHR47558:SF1">
    <property type="entry name" value="HISTONE DEACETYLASE HOS3"/>
    <property type="match status" value="1"/>
</dbReference>
<organism evidence="3 4">
    <name type="scientific">Rhodotorula toruloides</name>
    <name type="common">Yeast</name>
    <name type="synonym">Rhodosporidium toruloides</name>
    <dbReference type="NCBI Taxonomy" id="5286"/>
    <lineage>
        <taxon>Eukaryota</taxon>
        <taxon>Fungi</taxon>
        <taxon>Dikarya</taxon>
        <taxon>Basidiomycota</taxon>
        <taxon>Pucciniomycotina</taxon>
        <taxon>Microbotryomycetes</taxon>
        <taxon>Sporidiobolales</taxon>
        <taxon>Sporidiobolaceae</taxon>
        <taxon>Rhodotorula</taxon>
    </lineage>
</organism>
<dbReference type="InterPro" id="IPR000286">
    <property type="entry name" value="HDACs"/>
</dbReference>
<dbReference type="PRINTS" id="PR01270">
    <property type="entry name" value="HDASUPER"/>
</dbReference>
<comment type="caution">
    <text evidence="3">The sequence shown here is derived from an EMBL/GenBank/DDBJ whole genome shotgun (WGS) entry which is preliminary data.</text>
</comment>
<dbReference type="PANTHER" id="PTHR47558">
    <property type="entry name" value="HISTONE DEACETYLASE HOS3"/>
    <property type="match status" value="1"/>
</dbReference>
<gene>
    <name evidence="3" type="ORF">AAT19DRAFT_12362</name>
</gene>
<dbReference type="InterPro" id="IPR023696">
    <property type="entry name" value="Ureohydrolase_dom_sf"/>
</dbReference>
<feature type="region of interest" description="Disordered" evidence="1">
    <location>
        <begin position="38"/>
        <end position="94"/>
    </location>
</feature>
<evidence type="ECO:0000313" key="3">
    <source>
        <dbReference type="EMBL" id="PRQ76944.1"/>
    </source>
</evidence>
<feature type="compositionally biased region" description="Low complexity" evidence="1">
    <location>
        <begin position="670"/>
        <end position="689"/>
    </location>
</feature>
<dbReference type="EMBL" id="LCTV02000002">
    <property type="protein sequence ID" value="PRQ76944.1"/>
    <property type="molecule type" value="Genomic_DNA"/>
</dbReference>
<dbReference type="Pfam" id="PF00850">
    <property type="entry name" value="Hist_deacetyl"/>
    <property type="match status" value="1"/>
</dbReference>
<accession>A0A2T0AG33</accession>
<feature type="compositionally biased region" description="Pro residues" evidence="1">
    <location>
        <begin position="250"/>
        <end position="259"/>
    </location>
</feature>
<dbReference type="GO" id="GO:0005634">
    <property type="term" value="C:nucleus"/>
    <property type="evidence" value="ECO:0007669"/>
    <property type="project" value="TreeGrafter"/>
</dbReference>
<feature type="compositionally biased region" description="Polar residues" evidence="1">
    <location>
        <begin position="262"/>
        <end position="278"/>
    </location>
</feature>
<feature type="region of interest" description="Disordered" evidence="1">
    <location>
        <begin position="670"/>
        <end position="788"/>
    </location>
</feature>
<dbReference type="InterPro" id="IPR023801">
    <property type="entry name" value="His_deacetylse_dom"/>
</dbReference>
<sequence length="803" mass="85292">MDSPSPGDSTTANESYATASQASDDLVLAESLLSLSLNHGTQTGSTAPGLAGGAPVKEEAITAELPTEQLPAASTVDTSTPSVAPPRPRRPRTAVTLQPACANHRYIRNTDIGTIVERPERLRAVKVGVAAAWARLEEREVAQGGERWRPIEAKEVDQDSELDALLGGLSIGGAGKTSVETRRRKREVVGGPFDILESSAVLALDNSALRYIHSKPNLSPDDEANEAAWTSASSDSSPDPPSAPVTGPTPRAPAAPPAWPTQLQRLCRQSASAVQQPPHSEIPAHLPQGDLYLCPGSEEAIFGALGAVCEGVDRLVAGGQDAEQVYDRAFVSIRPPGHHCGEANPQGFCFVNNVAVAAAHAHLKHGINRVVILDIDLHHGNGTQEVAWLMNAEANRILTERRAKTPSASPRKGTGSSPKKTQAPLPAPTAQPRPLQIMYASLHDIWSYPCEDGDPGLVAAASTNLAGGHGQWISNVHLEAWRDEQHFHNELYPMYREGLLGRAEEFCRKVEEEGEVAGEKTLVIVSAGFDASEHESAGMSRHLRNVPTSFYRRFARDTVEFAAFVARGKVLAVLEGGYSDRALASSTASFLTGLVSASGSADPQDPPASVEEDAWWTGATLKKLEKACSVAKSRRAAAPPTLVGVDASAEPWLSRSVDIFSQLEDIAAASSKASTSAVTTGQTDTSPTTSRQLRERRARPNYAGLDDGSTPLPSPTRSTAIQPRRMASSSRLKAEKSGPPDLPPPVPTLPVPPTPEATIYPPPSSESTVYDAPTAAPPPPPPPSKQMIRFTWKEGGFSGPPRM</sequence>
<dbReference type="InterPro" id="IPR037138">
    <property type="entry name" value="His_deacetylse_dom_sf"/>
</dbReference>
<proteinExistence type="predicted"/>
<evidence type="ECO:0000259" key="2">
    <source>
        <dbReference type="Pfam" id="PF00850"/>
    </source>
</evidence>
<dbReference type="InterPro" id="IPR053244">
    <property type="entry name" value="HDAC_HD_type_1"/>
</dbReference>
<dbReference type="OrthoDB" id="5232919at2759"/>
<feature type="compositionally biased region" description="Pro residues" evidence="1">
    <location>
        <begin position="775"/>
        <end position="784"/>
    </location>
</feature>
<dbReference type="GO" id="GO:0010468">
    <property type="term" value="P:regulation of gene expression"/>
    <property type="evidence" value="ECO:0007669"/>
    <property type="project" value="UniProtKB-ARBA"/>
</dbReference>